<dbReference type="Proteomes" id="UP000518752">
    <property type="component" value="Unassembled WGS sequence"/>
</dbReference>
<evidence type="ECO:0000256" key="1">
    <source>
        <dbReference type="SAM" id="MobiDB-lite"/>
    </source>
</evidence>
<dbReference type="InterPro" id="IPR011032">
    <property type="entry name" value="GroES-like_sf"/>
</dbReference>
<dbReference type="EMBL" id="JAACJN010000002">
    <property type="protein sequence ID" value="KAF5393285.1"/>
    <property type="molecule type" value="Genomic_DNA"/>
</dbReference>
<feature type="region of interest" description="Disordered" evidence="1">
    <location>
        <begin position="966"/>
        <end position="1137"/>
    </location>
</feature>
<feature type="domain" description="Enoyl reductase (ER)" evidence="2">
    <location>
        <begin position="2"/>
        <end position="261"/>
    </location>
</feature>
<dbReference type="Pfam" id="PF07217">
    <property type="entry name" value="Het-C"/>
    <property type="match status" value="1"/>
</dbReference>
<dbReference type="Gene3D" id="3.90.180.10">
    <property type="entry name" value="Medium-chain alcohol dehydrogenases, catalytic domain"/>
    <property type="match status" value="2"/>
</dbReference>
<feature type="compositionally biased region" description="Pro residues" evidence="1">
    <location>
        <begin position="1013"/>
        <end position="1022"/>
    </location>
</feature>
<organism evidence="3 4">
    <name type="scientific">Collybiopsis confluens</name>
    <dbReference type="NCBI Taxonomy" id="2823264"/>
    <lineage>
        <taxon>Eukaryota</taxon>
        <taxon>Fungi</taxon>
        <taxon>Dikarya</taxon>
        <taxon>Basidiomycota</taxon>
        <taxon>Agaricomycotina</taxon>
        <taxon>Agaricomycetes</taxon>
        <taxon>Agaricomycetidae</taxon>
        <taxon>Agaricales</taxon>
        <taxon>Marasmiineae</taxon>
        <taxon>Omphalotaceae</taxon>
        <taxon>Collybiopsis</taxon>
    </lineage>
</organism>
<dbReference type="PANTHER" id="PTHR14905">
    <property type="entry name" value="NG37"/>
    <property type="match status" value="1"/>
</dbReference>
<accession>A0A8H5I1X9</accession>
<feature type="region of interest" description="Disordered" evidence="1">
    <location>
        <begin position="652"/>
        <end position="675"/>
    </location>
</feature>
<feature type="region of interest" description="Disordered" evidence="1">
    <location>
        <begin position="490"/>
        <end position="509"/>
    </location>
</feature>
<reference evidence="3 4" key="1">
    <citation type="journal article" date="2020" name="ISME J.">
        <title>Uncovering the hidden diversity of litter-decomposition mechanisms in mushroom-forming fungi.</title>
        <authorList>
            <person name="Floudas D."/>
            <person name="Bentzer J."/>
            <person name="Ahren D."/>
            <person name="Johansson T."/>
            <person name="Persson P."/>
            <person name="Tunlid A."/>
        </authorList>
    </citation>
    <scope>NUCLEOTIDE SEQUENCE [LARGE SCALE GENOMIC DNA]</scope>
    <source>
        <strain evidence="3 4">CBS 406.79</strain>
    </source>
</reference>
<dbReference type="InterPro" id="IPR013149">
    <property type="entry name" value="ADH-like_C"/>
</dbReference>
<feature type="compositionally biased region" description="Low complexity" evidence="1">
    <location>
        <begin position="997"/>
        <end position="1012"/>
    </location>
</feature>
<dbReference type="SMART" id="SM00829">
    <property type="entry name" value="PKS_ER"/>
    <property type="match status" value="1"/>
</dbReference>
<dbReference type="InterPro" id="IPR020843">
    <property type="entry name" value="ER"/>
</dbReference>
<dbReference type="Pfam" id="PF00107">
    <property type="entry name" value="ADH_zinc_N"/>
    <property type="match status" value="1"/>
</dbReference>
<evidence type="ECO:0000259" key="2">
    <source>
        <dbReference type="SMART" id="SM00829"/>
    </source>
</evidence>
<comment type="caution">
    <text evidence="3">The sequence shown here is derived from an EMBL/GenBank/DDBJ whole genome shotgun (WGS) entry which is preliminary data.</text>
</comment>
<keyword evidence="4" id="KW-1185">Reference proteome</keyword>
<dbReference type="SUPFAM" id="SSF50129">
    <property type="entry name" value="GroES-like"/>
    <property type="match status" value="1"/>
</dbReference>
<feature type="compositionally biased region" description="Polar residues" evidence="1">
    <location>
        <begin position="661"/>
        <end position="670"/>
    </location>
</feature>
<proteinExistence type="predicted"/>
<dbReference type="InterPro" id="IPR052577">
    <property type="entry name" value="VWA7"/>
</dbReference>
<dbReference type="PANTHER" id="PTHR14905:SF7">
    <property type="entry name" value="VON WILLEBRAND FACTOR A DOMAIN-CONTAINING PROTEIN 7"/>
    <property type="match status" value="1"/>
</dbReference>
<dbReference type="InterPro" id="IPR010816">
    <property type="entry name" value="Het-C"/>
</dbReference>
<gene>
    <name evidence="3" type="ORF">D9757_000600</name>
</gene>
<dbReference type="CDD" id="cd08241">
    <property type="entry name" value="QOR1"/>
    <property type="match status" value="1"/>
</dbReference>
<feature type="compositionally biased region" description="Basic and acidic residues" evidence="1">
    <location>
        <begin position="495"/>
        <end position="509"/>
    </location>
</feature>
<dbReference type="SUPFAM" id="SSF51735">
    <property type="entry name" value="NAD(P)-binding Rossmann-fold domains"/>
    <property type="match status" value="1"/>
</dbReference>
<evidence type="ECO:0000313" key="4">
    <source>
        <dbReference type="Proteomes" id="UP000518752"/>
    </source>
</evidence>
<name>A0A8H5I1X9_9AGAR</name>
<evidence type="ECO:0000313" key="3">
    <source>
        <dbReference type="EMBL" id="KAF5393285.1"/>
    </source>
</evidence>
<dbReference type="GO" id="GO:0016491">
    <property type="term" value="F:oxidoreductase activity"/>
    <property type="evidence" value="ECO:0007669"/>
    <property type="project" value="InterPro"/>
</dbReference>
<dbReference type="Gene3D" id="3.40.50.720">
    <property type="entry name" value="NAD(P)-binding Rossmann-like Domain"/>
    <property type="match status" value="2"/>
</dbReference>
<protein>
    <recommendedName>
        <fullName evidence="2">Enoyl reductase (ER) domain-containing protein</fullName>
    </recommendedName>
</protein>
<dbReference type="OrthoDB" id="2506204at2759"/>
<dbReference type="InterPro" id="IPR036291">
    <property type="entry name" value="NAD(P)-bd_dom_sf"/>
</dbReference>
<sequence>MQTQGKHQNKPHLPFVLGAEFAGRIAENSPIPPGCPYKPGDRVFGAGQGAFAEKMVANVASTLPLPDALTYDEAAGKHESLYVTWPTSYEGLVGRAQMKPVLGGKVIAAAGSEAKLDIAKSKGGADYVVDYSKPDWPKEVLRITGGKGVDVVYDPVGLVQASLKCIAWKGRVIVVGFAAGSIEKIPMNLVLLKNISLVGIHWGAYTKNEPKRSEEVWKALLNLFTSGKVKPVVYHEIFPLERLSEGLTALENRKTYGKVIVTMKKDKDAKLEPSLCLGEDSNIDEKKASVYDTTSNGIPLKLVTSSSVCGTKYIGARPRIPRPYRHLTLAILPWFFLLSTMAIHHNTLLFLCVFILFVGNNGVFAFGAGNIPSFAYLEGKAFRHGDIEDTLADLLKKAGGAGLLGAVMNKGSKFNGLDVKAVDIAGLKKLPLTFRLSDADNSDYGVQQTIMNLVMVLGFLAHGYATHEFEVTVDRLAVYLPTEHIDNPKGYGEGEDARRYDPRLRGPVDPRELEIDRHTGMKNYIANESGNWDTSKALIRRTLERCIHLGRQHRAQNNKHDLYEAYRLLGQALHTLEDFPAHSNFTELSLVSMGHSEVFCQVGDQVRIPAPGGRMVAPIVTGTFGGSDFMHSLLGEATDHLSQASVTDLNKEFDKARSKQQRSGPGSSDPASMLRGLFLSVPGGTGSEMSREMESVERIRAGPQQGGKRPEDLSPQELHSILWQVRCQPSHVYYRRSDASKVLTFRDSVAKKIEKTIGLGPLIEKLMDSVSVFVFTTLEPFVKPLLQTATNSLSSVSGEVINNQDQYEVFNDPRANLILNEPAGNLAKIIVANTVNLIVKAWDDNNVNVHSVTEDVLSCLYVCFDALFAIPNSGLNRFHPDFHNRSSKIQTEMLQYMQSWVQQLGSKQHSTLSRLTKDAVRDGGAAQATGTYAYNQGTQAQHNIQDYAASHIPGVAQAQSMFNKFDSGIKREGPGPSMATTRHEPPRHHVTGPPPVSSGESGSFYSSSAGSPYPQPSGPPPGGAGYGSYAPPTPAFPDAFSGAPPQFPDAGGYGEYQHHQHDQYSHHYAPQGAPGGFAPPPGPPGVVFPDSSPYMPHGDGPAFPGAESYSQGGPQFPNANAPPSGGYNPYEGGGRGW</sequence>
<feature type="compositionally biased region" description="Basic and acidic residues" evidence="1">
    <location>
        <begin position="1056"/>
        <end position="1065"/>
    </location>
</feature>
<dbReference type="AlphaFoldDB" id="A0A8H5I1X9"/>
<feature type="compositionally biased region" description="Pro residues" evidence="1">
    <location>
        <begin position="1077"/>
        <end position="1086"/>
    </location>
</feature>